<dbReference type="EMBL" id="ABJB010692559">
    <property type="status" value="NOT_ANNOTATED_CDS"/>
    <property type="molecule type" value="Genomic_DNA"/>
</dbReference>
<sequence>MDEADVIGDRIVILSRGKVTCAGSPSFLKEHVDKALVSGDGNRPTALHQARALITKRVVLFSRNWFTTAIVWIVPMLVFALLFHAERQLLQMEKAPRPVAVSLPGLYPSAAAFVQEDSISRDLASTYREVARDQGATVEVLEDAETHLLELGEKDFAAYVQKFVAGAVFAVDRNETGKVRAEGWYSSHADASPLAALNLLTTAVLRNVTGDTTARINVTLVSAGVLNTSFWYTSSPLGFHRQDVGLVCLSMVLEGVLLFALLSCLDSGIHVFRYSPHSPTPTSSSENLDANVKKEKEAVRKMCSTGDFKGVAVAVDDLSKWYGRRHAVRGLSFALKNHQCLGLLGVNGAGKTTVLQMLSGIVPSSNGEAHMQGFTLSRNRRAWQSNIGYCPQYDGLMNRLTAYEQLRLFARLRGVPPGLVERAVTRVVWMVGLEEWACKQCFTYSGGNKRKLSLAMAIIGVPKLLLLDEPLSGVDAIVRRRIVTGLRLAMESLDVAVVFGTHSVQECEALCDTVGVMAAGELKFLGSFGSLKERFQRGCIVRFKLNVDDQQSTLAAAVSKELPGIDLRDAHEGTLVFHLKQGIPWSVLFDKLDRLRETFAIEEAIVSDMTSGHALSTLSGGESDALSFGRS</sequence>
<dbReference type="EMBL" id="DS925671">
    <property type="protein sequence ID" value="EEC17586.1"/>
    <property type="molecule type" value="Genomic_DNA"/>
</dbReference>
<organism>
    <name type="scientific">Ixodes scapularis</name>
    <name type="common">Black-legged tick</name>
    <name type="synonym">Deer tick</name>
    <dbReference type="NCBI Taxonomy" id="6945"/>
    <lineage>
        <taxon>Eukaryota</taxon>
        <taxon>Metazoa</taxon>
        <taxon>Ecdysozoa</taxon>
        <taxon>Arthropoda</taxon>
        <taxon>Chelicerata</taxon>
        <taxon>Arachnida</taxon>
        <taxon>Acari</taxon>
        <taxon>Parasitiformes</taxon>
        <taxon>Ixodida</taxon>
        <taxon>Ixodoidea</taxon>
        <taxon>Ixodidae</taxon>
        <taxon>Ixodinae</taxon>
        <taxon>Ixodes</taxon>
    </lineage>
</organism>
<evidence type="ECO:0000313" key="4">
    <source>
        <dbReference type="EnsemblMetazoa" id="ISCW022379-PA"/>
    </source>
</evidence>
<dbReference type="GO" id="GO:0016020">
    <property type="term" value="C:membrane"/>
    <property type="evidence" value="ECO:0007669"/>
    <property type="project" value="InterPro"/>
</dbReference>
<dbReference type="VEuPathDB" id="VectorBase:ISCW022379"/>
<feature type="domain" description="ABC transporter" evidence="2">
    <location>
        <begin position="313"/>
        <end position="544"/>
    </location>
</feature>
<dbReference type="EMBL" id="ABJB011060110">
    <property type="status" value="NOT_ANNOTATED_CDS"/>
    <property type="molecule type" value="Genomic_DNA"/>
</dbReference>
<dbReference type="InterPro" id="IPR027417">
    <property type="entry name" value="P-loop_NTPase"/>
</dbReference>
<keyword evidence="1" id="KW-0812">Transmembrane</keyword>
<dbReference type="GO" id="GO:0005524">
    <property type="term" value="F:ATP binding"/>
    <property type="evidence" value="ECO:0007669"/>
    <property type="project" value="InterPro"/>
</dbReference>
<dbReference type="Gene3D" id="3.40.50.300">
    <property type="entry name" value="P-loop containing nucleotide triphosphate hydrolases"/>
    <property type="match status" value="1"/>
</dbReference>
<dbReference type="GO" id="GO:0042626">
    <property type="term" value="F:ATPase-coupled transmembrane transporter activity"/>
    <property type="evidence" value="ECO:0000318"/>
    <property type="project" value="GO_Central"/>
</dbReference>
<dbReference type="EMBL" id="ABJB010064946">
    <property type="status" value="NOT_ANNOTATED_CDS"/>
    <property type="molecule type" value="Genomic_DNA"/>
</dbReference>
<dbReference type="PaxDb" id="6945-B7QFG4"/>
<evidence type="ECO:0000313" key="5">
    <source>
        <dbReference type="Proteomes" id="UP000001555"/>
    </source>
</evidence>
<dbReference type="GO" id="GO:0005319">
    <property type="term" value="F:lipid transporter activity"/>
    <property type="evidence" value="ECO:0000318"/>
    <property type="project" value="GO_Central"/>
</dbReference>
<dbReference type="EMBL" id="ABJB010825772">
    <property type="status" value="NOT_ANNOTATED_CDS"/>
    <property type="molecule type" value="Genomic_DNA"/>
</dbReference>
<dbReference type="EC" id="3.6.3.30" evidence="3"/>
<dbReference type="AlphaFoldDB" id="B7QFG4"/>
<keyword evidence="5" id="KW-1185">Reference proteome</keyword>
<keyword evidence="1" id="KW-0472">Membrane</keyword>
<evidence type="ECO:0000256" key="1">
    <source>
        <dbReference type="SAM" id="Phobius"/>
    </source>
</evidence>
<dbReference type="InterPro" id="IPR003439">
    <property type="entry name" value="ABC_transporter-like_ATP-bd"/>
</dbReference>
<dbReference type="FunFam" id="3.40.50.300:FF:001598">
    <property type="entry name" value="ABC transporter ced-7"/>
    <property type="match status" value="1"/>
</dbReference>
<dbReference type="GO" id="GO:0140359">
    <property type="term" value="F:ABC-type transporter activity"/>
    <property type="evidence" value="ECO:0007669"/>
    <property type="project" value="InterPro"/>
</dbReference>
<keyword evidence="1" id="KW-1133">Transmembrane helix</keyword>
<evidence type="ECO:0000313" key="3">
    <source>
        <dbReference type="EMBL" id="EEC17586.1"/>
    </source>
</evidence>
<dbReference type="EMBL" id="ABJB010250900">
    <property type="status" value="NOT_ANNOTATED_CDS"/>
    <property type="molecule type" value="Genomic_DNA"/>
</dbReference>
<accession>B7QFG4</accession>
<dbReference type="EMBL" id="ABJB010498687">
    <property type="status" value="NOT_ANNOTATED_CDS"/>
    <property type="molecule type" value="Genomic_DNA"/>
</dbReference>
<dbReference type="SUPFAM" id="SSF52540">
    <property type="entry name" value="P-loop containing nucleoside triphosphate hydrolases"/>
    <property type="match status" value="1"/>
</dbReference>
<gene>
    <name evidence="3" type="ORF">IscW_ISCW022379</name>
</gene>
<dbReference type="PROSITE" id="PS00211">
    <property type="entry name" value="ABC_TRANSPORTER_1"/>
    <property type="match status" value="1"/>
</dbReference>
<name>B7QFG4_IXOSC</name>
<dbReference type="PANTHER" id="PTHR19229">
    <property type="entry name" value="ATP-BINDING CASSETTE TRANSPORTER SUBFAMILY A ABCA"/>
    <property type="match status" value="1"/>
</dbReference>
<keyword evidence="3" id="KW-0378">Hydrolase</keyword>
<dbReference type="Proteomes" id="UP000001555">
    <property type="component" value="Unassembled WGS sequence"/>
</dbReference>
<dbReference type="InParanoid" id="B7QFG4"/>
<feature type="transmembrane region" description="Helical" evidence="1">
    <location>
        <begin position="65"/>
        <end position="85"/>
    </location>
</feature>
<dbReference type="GO" id="GO:0016887">
    <property type="term" value="F:ATP hydrolysis activity"/>
    <property type="evidence" value="ECO:0007669"/>
    <property type="project" value="InterPro"/>
</dbReference>
<dbReference type="EnsemblMetazoa" id="ISCW022379-RA">
    <property type="protein sequence ID" value="ISCW022379-PA"/>
    <property type="gene ID" value="ISCW022379"/>
</dbReference>
<dbReference type="GO" id="GO:0006869">
    <property type="term" value="P:lipid transport"/>
    <property type="evidence" value="ECO:0000318"/>
    <property type="project" value="GO_Central"/>
</dbReference>
<reference evidence="4" key="2">
    <citation type="submission" date="2020-05" db="UniProtKB">
        <authorList>
            <consortium name="EnsemblMetazoa"/>
        </authorList>
    </citation>
    <scope>IDENTIFICATION</scope>
    <source>
        <strain evidence="4">wikel</strain>
    </source>
</reference>
<dbReference type="OrthoDB" id="6435757at2759"/>
<dbReference type="EMBL" id="ABJB010410124">
    <property type="status" value="NOT_ANNOTATED_CDS"/>
    <property type="molecule type" value="Genomic_DNA"/>
</dbReference>
<protein>
    <submittedName>
        <fullName evidence="3 4">Lipid exporter ABCA1, putative</fullName>
        <ecNumber evidence="3">3.6.3.30</ecNumber>
    </submittedName>
</protein>
<dbReference type="PANTHER" id="PTHR19229:SF250">
    <property type="entry name" value="ABC TRANSPORTER DOMAIN-CONTAINING PROTEIN-RELATED"/>
    <property type="match status" value="1"/>
</dbReference>
<dbReference type="InterPro" id="IPR017871">
    <property type="entry name" value="ABC_transporter-like_CS"/>
</dbReference>
<proteinExistence type="predicted"/>
<reference evidence="3 5" key="1">
    <citation type="submission" date="2008-03" db="EMBL/GenBank/DDBJ databases">
        <title>Annotation of Ixodes scapularis.</title>
        <authorList>
            <consortium name="Ixodes scapularis Genome Project Consortium"/>
            <person name="Caler E."/>
            <person name="Hannick L.I."/>
            <person name="Bidwell S."/>
            <person name="Joardar V."/>
            <person name="Thiagarajan M."/>
            <person name="Amedeo P."/>
            <person name="Galinsky K.J."/>
            <person name="Schobel S."/>
            <person name="Inman J."/>
            <person name="Hostetler J."/>
            <person name="Miller J."/>
            <person name="Hammond M."/>
            <person name="Megy K."/>
            <person name="Lawson D."/>
            <person name="Kodira C."/>
            <person name="Sutton G."/>
            <person name="Meyer J."/>
            <person name="Hill C.A."/>
            <person name="Birren B."/>
            <person name="Nene V."/>
            <person name="Collins F."/>
            <person name="Alarcon-Chaidez F."/>
            <person name="Wikel S."/>
            <person name="Strausberg R."/>
        </authorList>
    </citation>
    <scope>NUCLEOTIDE SEQUENCE [LARGE SCALE GENOMIC DNA]</scope>
    <source>
        <strain evidence="5">Wikel</strain>
        <strain evidence="3">Wikel colony</strain>
    </source>
</reference>
<dbReference type="Pfam" id="PF00005">
    <property type="entry name" value="ABC_tran"/>
    <property type="match status" value="1"/>
</dbReference>
<dbReference type="CDD" id="cd03263">
    <property type="entry name" value="ABC_subfamily_A"/>
    <property type="match status" value="1"/>
</dbReference>
<dbReference type="VEuPathDB" id="VectorBase:ISCI022379"/>
<dbReference type="PROSITE" id="PS50893">
    <property type="entry name" value="ABC_TRANSPORTER_2"/>
    <property type="match status" value="1"/>
</dbReference>
<dbReference type="HOGENOM" id="CLU_433678_0_0_1"/>
<dbReference type="InterPro" id="IPR026082">
    <property type="entry name" value="ABCA"/>
</dbReference>
<dbReference type="VEuPathDB" id="VectorBase:ISCP_011031"/>
<evidence type="ECO:0000259" key="2">
    <source>
        <dbReference type="PROSITE" id="PS50893"/>
    </source>
</evidence>